<accession>A0A939FVK5</accession>
<keyword evidence="2" id="KW-0255">Endonuclease</keyword>
<organism evidence="2 3">
    <name type="scientific">Jiella flava</name>
    <dbReference type="NCBI Taxonomy" id="2816857"/>
    <lineage>
        <taxon>Bacteria</taxon>
        <taxon>Pseudomonadati</taxon>
        <taxon>Pseudomonadota</taxon>
        <taxon>Alphaproteobacteria</taxon>
        <taxon>Hyphomicrobiales</taxon>
        <taxon>Aurantimonadaceae</taxon>
        <taxon>Jiella</taxon>
    </lineage>
</organism>
<reference evidence="2" key="1">
    <citation type="submission" date="2021-03" db="EMBL/GenBank/DDBJ databases">
        <title>Whole genome sequence of Jiella sp. CQZ9-1.</title>
        <authorList>
            <person name="Tuo L."/>
        </authorList>
    </citation>
    <scope>NUCLEOTIDE SEQUENCE</scope>
    <source>
        <strain evidence="2">CQZ9-1</strain>
    </source>
</reference>
<dbReference type="AlphaFoldDB" id="A0A939FVK5"/>
<sequence length="111" mass="12398">MPRRRFTADEPATPVLSDQPASSCWLCGRPLGRRIEWHHPLPKSRGGRETVPVHPICHRTLHATFSNHELARIAEAGVTPADRPEVAAFLRWIAGKPADFHAPTRRRKAGS</sequence>
<protein>
    <submittedName>
        <fullName evidence="2">HNH endonuclease</fullName>
    </submittedName>
</protein>
<gene>
    <name evidence="2" type="ORF">J1C48_00605</name>
</gene>
<comment type="caution">
    <text evidence="2">The sequence shown here is derived from an EMBL/GenBank/DDBJ whole genome shotgun (WGS) entry which is preliminary data.</text>
</comment>
<evidence type="ECO:0000256" key="1">
    <source>
        <dbReference type="SAM" id="MobiDB-lite"/>
    </source>
</evidence>
<keyword evidence="3" id="KW-1185">Reference proteome</keyword>
<name>A0A939FVK5_9HYPH</name>
<dbReference type="GO" id="GO:0004519">
    <property type="term" value="F:endonuclease activity"/>
    <property type="evidence" value="ECO:0007669"/>
    <property type="project" value="UniProtKB-KW"/>
</dbReference>
<feature type="region of interest" description="Disordered" evidence="1">
    <location>
        <begin position="1"/>
        <end position="20"/>
    </location>
</feature>
<keyword evidence="2" id="KW-0540">Nuclease</keyword>
<proteinExistence type="predicted"/>
<dbReference type="Proteomes" id="UP000664122">
    <property type="component" value="Unassembled WGS sequence"/>
</dbReference>
<dbReference type="EMBL" id="JAFMPP010000001">
    <property type="protein sequence ID" value="MBO0661061.1"/>
    <property type="molecule type" value="Genomic_DNA"/>
</dbReference>
<evidence type="ECO:0000313" key="2">
    <source>
        <dbReference type="EMBL" id="MBO0661061.1"/>
    </source>
</evidence>
<keyword evidence="2" id="KW-0378">Hydrolase</keyword>
<evidence type="ECO:0000313" key="3">
    <source>
        <dbReference type="Proteomes" id="UP000664122"/>
    </source>
</evidence>